<evidence type="ECO:0000313" key="3">
    <source>
        <dbReference type="Proteomes" id="UP000054740"/>
    </source>
</evidence>
<dbReference type="CDD" id="cd05233">
    <property type="entry name" value="SDR_c"/>
    <property type="match status" value="1"/>
</dbReference>
<evidence type="ECO:0000313" key="2">
    <source>
        <dbReference type="EMBL" id="SAL28417.1"/>
    </source>
</evidence>
<comment type="similarity">
    <text evidence="1">Belongs to the short-chain dehydrogenases/reductases (SDR) family.</text>
</comment>
<organism evidence="2 3">
    <name type="scientific">Caballeronia cordobensis</name>
    <name type="common">Burkholderia cordobensis</name>
    <dbReference type="NCBI Taxonomy" id="1353886"/>
    <lineage>
        <taxon>Bacteria</taxon>
        <taxon>Pseudomonadati</taxon>
        <taxon>Pseudomonadota</taxon>
        <taxon>Betaproteobacteria</taxon>
        <taxon>Burkholderiales</taxon>
        <taxon>Burkholderiaceae</taxon>
        <taxon>Caballeronia</taxon>
    </lineage>
</organism>
<dbReference type="InterPro" id="IPR002347">
    <property type="entry name" value="SDR_fam"/>
</dbReference>
<accession>A0A158G965</accession>
<dbReference type="FunFam" id="3.40.50.720:FF:000084">
    <property type="entry name" value="Short-chain dehydrogenase reductase"/>
    <property type="match status" value="1"/>
</dbReference>
<dbReference type="Pfam" id="PF13561">
    <property type="entry name" value="adh_short_C2"/>
    <property type="match status" value="1"/>
</dbReference>
<dbReference type="EMBL" id="FCNY02000003">
    <property type="protein sequence ID" value="SAL28417.1"/>
    <property type="molecule type" value="Genomic_DNA"/>
</dbReference>
<dbReference type="AlphaFoldDB" id="A0A158G965"/>
<name>A0A158G965_CABCO</name>
<reference evidence="3" key="1">
    <citation type="submission" date="2016-01" db="EMBL/GenBank/DDBJ databases">
        <authorList>
            <person name="Peeters C."/>
        </authorList>
    </citation>
    <scope>NUCLEOTIDE SEQUENCE [LARGE SCALE GENOMIC DNA]</scope>
</reference>
<dbReference type="PROSITE" id="PS51257">
    <property type="entry name" value="PROKAR_LIPOPROTEIN"/>
    <property type="match status" value="1"/>
</dbReference>
<sequence length="263" mass="26992">MELRRNVLVVGGAGGIGAACCAALASAWNPIVVDRDEEAAQRVAAETGGRAYRLDVGDIDGIEPCIEAIERECGDIDGLVFAAGVIPPAQGPLQTDLSAWDRILDINARGAYAVCRSVGLLMASRGRGSIVMLSSLAGMMPTPHLAYGPSKAAMINLAGALAVYLGRQGVRVNAVSPGPVRTPVIEASYARGERDPAVMARQTALGRVITPGELAGPIAFLLSDAASAMTGTNIVVDAGATAALGWNLFGGVETVLDGLQSRQ</sequence>
<dbReference type="GO" id="GO:0016616">
    <property type="term" value="F:oxidoreductase activity, acting on the CH-OH group of donors, NAD or NADP as acceptor"/>
    <property type="evidence" value="ECO:0007669"/>
    <property type="project" value="TreeGrafter"/>
</dbReference>
<protein>
    <submittedName>
        <fullName evidence="2">Short-chain dehydrogenase/reductase SDR</fullName>
    </submittedName>
</protein>
<dbReference type="Gene3D" id="3.40.50.720">
    <property type="entry name" value="NAD(P)-binding Rossmann-like Domain"/>
    <property type="match status" value="1"/>
</dbReference>
<dbReference type="SUPFAM" id="SSF51735">
    <property type="entry name" value="NAD(P)-binding Rossmann-fold domains"/>
    <property type="match status" value="1"/>
</dbReference>
<gene>
    <name evidence="2" type="ORF">AWB70_01697</name>
</gene>
<dbReference type="PRINTS" id="PR00081">
    <property type="entry name" value="GDHRDH"/>
</dbReference>
<dbReference type="RefSeq" id="WP_053571375.1">
    <property type="nucleotide sequence ID" value="NZ_FCNY02000003.1"/>
</dbReference>
<dbReference type="PANTHER" id="PTHR42760">
    <property type="entry name" value="SHORT-CHAIN DEHYDROGENASES/REDUCTASES FAMILY MEMBER"/>
    <property type="match status" value="1"/>
</dbReference>
<proteinExistence type="inferred from homology"/>
<dbReference type="Proteomes" id="UP000054740">
    <property type="component" value="Unassembled WGS sequence"/>
</dbReference>
<keyword evidence="3" id="KW-1185">Reference proteome</keyword>
<dbReference type="InterPro" id="IPR036291">
    <property type="entry name" value="NAD(P)-bd_dom_sf"/>
</dbReference>
<evidence type="ECO:0000256" key="1">
    <source>
        <dbReference type="ARBA" id="ARBA00006484"/>
    </source>
</evidence>